<evidence type="ECO:0000259" key="5">
    <source>
        <dbReference type="PROSITE" id="PS51387"/>
    </source>
</evidence>
<dbReference type="GO" id="GO:0005739">
    <property type="term" value="C:mitochondrion"/>
    <property type="evidence" value="ECO:0007669"/>
    <property type="project" value="TreeGrafter"/>
</dbReference>
<proteinExistence type="predicted"/>
<dbReference type="InterPro" id="IPR016167">
    <property type="entry name" value="FAD-bd_PCMH_sub1"/>
</dbReference>
<organism evidence="6 7">
    <name type="scientific">Paramarasmius palmivorus</name>
    <dbReference type="NCBI Taxonomy" id="297713"/>
    <lineage>
        <taxon>Eukaryota</taxon>
        <taxon>Fungi</taxon>
        <taxon>Dikarya</taxon>
        <taxon>Basidiomycota</taxon>
        <taxon>Agaricomycotina</taxon>
        <taxon>Agaricomycetes</taxon>
        <taxon>Agaricomycetidae</taxon>
        <taxon>Agaricales</taxon>
        <taxon>Marasmiineae</taxon>
        <taxon>Marasmiaceae</taxon>
        <taxon>Paramarasmius</taxon>
    </lineage>
</organism>
<dbReference type="InterPro" id="IPR006094">
    <property type="entry name" value="Oxid_FAD_bind_N"/>
</dbReference>
<dbReference type="Gene3D" id="3.30.465.10">
    <property type="match status" value="1"/>
</dbReference>
<dbReference type="InterPro" id="IPR036318">
    <property type="entry name" value="FAD-bd_PCMH-like_sf"/>
</dbReference>
<dbReference type="Gene3D" id="3.30.43.10">
    <property type="entry name" value="Uridine Diphospho-n-acetylenolpyruvylglucosamine Reductase, domain 2"/>
    <property type="match status" value="1"/>
</dbReference>
<accession>A0AAW0CBX8</accession>
<dbReference type="AlphaFoldDB" id="A0AAW0CBX8"/>
<comment type="pathway">
    <text evidence="1">Cofactor biosynthesis; D-erythroascorbate biosynthesis; dehydro-D-arabinono-1,4-lactone from D-arabinose: step 2/2.</text>
</comment>
<dbReference type="EC" id="1.1.3.37" evidence="2"/>
<evidence type="ECO:0000256" key="2">
    <source>
        <dbReference type="ARBA" id="ARBA00013136"/>
    </source>
</evidence>
<dbReference type="InterPro" id="IPR010031">
    <property type="entry name" value="FAD_lactone_oxidase-like"/>
</dbReference>
<feature type="domain" description="FAD-binding PCMH-type" evidence="5">
    <location>
        <begin position="42"/>
        <end position="212"/>
    </location>
</feature>
<dbReference type="InterPro" id="IPR016169">
    <property type="entry name" value="FAD-bd_PCMH_sub2"/>
</dbReference>
<dbReference type="PANTHER" id="PTHR43762:SF1">
    <property type="entry name" value="D-ARABINONO-1,4-LACTONE OXIDASE"/>
    <property type="match status" value="1"/>
</dbReference>
<keyword evidence="7" id="KW-1185">Reference proteome</keyword>
<dbReference type="Proteomes" id="UP001383192">
    <property type="component" value="Unassembled WGS sequence"/>
</dbReference>
<evidence type="ECO:0000256" key="4">
    <source>
        <dbReference type="ARBA" id="ARBA00033418"/>
    </source>
</evidence>
<evidence type="ECO:0000313" key="6">
    <source>
        <dbReference type="EMBL" id="KAK7035356.1"/>
    </source>
</evidence>
<dbReference type="InterPro" id="IPR016166">
    <property type="entry name" value="FAD-bd_PCMH"/>
</dbReference>
<evidence type="ECO:0000313" key="7">
    <source>
        <dbReference type="Proteomes" id="UP001383192"/>
    </source>
</evidence>
<protein>
    <recommendedName>
        <fullName evidence="2">D-arabinono-1,4-lactone oxidase</fullName>
        <ecNumber evidence="2">1.1.3.37</ecNumber>
    </recommendedName>
    <alternativeName>
        <fullName evidence="4">L-galactono-gamma-lactone oxidase</fullName>
    </alternativeName>
</protein>
<name>A0AAW0CBX8_9AGAR</name>
<dbReference type="InterPro" id="IPR007173">
    <property type="entry name" value="ALO_C"/>
</dbReference>
<evidence type="ECO:0000256" key="3">
    <source>
        <dbReference type="ARBA" id="ARBA00023002"/>
    </source>
</evidence>
<comment type="caution">
    <text evidence="6">The sequence shown here is derived from an EMBL/GenBank/DDBJ whole genome shotgun (WGS) entry which is preliminary data.</text>
</comment>
<dbReference type="PROSITE" id="PS51387">
    <property type="entry name" value="FAD_PCMH"/>
    <property type="match status" value="1"/>
</dbReference>
<reference evidence="6 7" key="1">
    <citation type="submission" date="2024-01" db="EMBL/GenBank/DDBJ databases">
        <title>A draft genome for a cacao thread blight-causing isolate of Paramarasmius palmivorus.</title>
        <authorList>
            <person name="Baruah I.K."/>
            <person name="Bukari Y."/>
            <person name="Amoako-Attah I."/>
            <person name="Meinhardt L.W."/>
            <person name="Bailey B.A."/>
            <person name="Cohen S.P."/>
        </authorList>
    </citation>
    <scope>NUCLEOTIDE SEQUENCE [LARGE SCALE GENOMIC DNA]</scope>
    <source>
        <strain evidence="6 7">GH-12</strain>
    </source>
</reference>
<dbReference type="PIRSF" id="PIRSF000136">
    <property type="entry name" value="LGO_GLO"/>
    <property type="match status" value="1"/>
</dbReference>
<keyword evidence="3" id="KW-0560">Oxidoreductase</keyword>
<evidence type="ECO:0000256" key="1">
    <source>
        <dbReference type="ARBA" id="ARBA00005083"/>
    </source>
</evidence>
<dbReference type="GO" id="GO:0071949">
    <property type="term" value="F:FAD binding"/>
    <property type="evidence" value="ECO:0007669"/>
    <property type="project" value="InterPro"/>
</dbReference>
<dbReference type="SUPFAM" id="SSF56176">
    <property type="entry name" value="FAD-binding/transporter-associated domain-like"/>
    <property type="match status" value="1"/>
</dbReference>
<dbReference type="Gene3D" id="1.10.45.10">
    <property type="entry name" value="Vanillyl-alcohol Oxidase, Chain A, domain 4"/>
    <property type="match status" value="1"/>
</dbReference>
<dbReference type="GO" id="GO:0003885">
    <property type="term" value="F:D-arabinono-1,4-lactone oxidase activity"/>
    <property type="evidence" value="ECO:0007669"/>
    <property type="project" value="UniProtKB-EC"/>
</dbReference>
<dbReference type="PANTHER" id="PTHR43762">
    <property type="entry name" value="L-GULONOLACTONE OXIDASE"/>
    <property type="match status" value="1"/>
</dbReference>
<gene>
    <name evidence="6" type="primary">ALO1</name>
    <name evidence="6" type="ORF">VNI00_011887</name>
</gene>
<dbReference type="Pfam" id="PF01565">
    <property type="entry name" value="FAD_binding_4"/>
    <property type="match status" value="1"/>
</dbReference>
<dbReference type="GO" id="GO:0016020">
    <property type="term" value="C:membrane"/>
    <property type="evidence" value="ECO:0007669"/>
    <property type="project" value="InterPro"/>
</dbReference>
<dbReference type="Gene3D" id="3.30.70.2520">
    <property type="match status" value="1"/>
</dbReference>
<sequence length="498" mass="57150">MVPPFHTPLSEVPLQDLYNALESCIVPSSSSDVTFSNWARTFFCKPLIVFEPEDDYQCELILEIARREEKTVRAVGVGHSPSDLACTKEFMLRTRKLNRVLKVDVEKRRVVAQGGITLNDLHIELAKHGLAMINVGSISDQTLAGIVTTATHGSGIEYGVMSTHVLSLTLLLANGSYAYCSREEKSDLFMASICGLGSTGFITSVELEVEPAFRLKEVQRSRSFEETMVDLEKVVHSAEHVRFYWFPAADTIRESVLNRTHEDKLLPYSWFWDTFLGYHAVQFMLFVGRYWPSANNWTTRFAAWLVSSNSVSIDDSYRIFNFECRVSQSAAPIPINLTPPQYHQYTTEWAIPLSNAEACLRDLRTWWTQELKDPRGLRPHFPVEIRFSAADDIWLSPSNGQKTCWIGIVQYKPYGFAVPYRKLFEGFERILSSHQGRPHWAKAHRFRPEDLRRAYSRFDSFVNVLDEVDPKGVFRNEYINRHIFGHPVDARVHKLRAQ</sequence>
<dbReference type="EMBL" id="JAYKXP010000053">
    <property type="protein sequence ID" value="KAK7035356.1"/>
    <property type="molecule type" value="Genomic_DNA"/>
</dbReference>
<dbReference type="InterPro" id="IPR016171">
    <property type="entry name" value="Vanillyl_alc_oxidase_C-sub2"/>
</dbReference>
<dbReference type="Pfam" id="PF04030">
    <property type="entry name" value="ALO"/>
    <property type="match status" value="1"/>
</dbReference>